<dbReference type="OrthoDB" id="18302at2759"/>
<dbReference type="Pfam" id="PF02582">
    <property type="entry name" value="DUF155"/>
    <property type="match status" value="2"/>
</dbReference>
<reference evidence="5" key="1">
    <citation type="submission" date="2013-12" db="EMBL/GenBank/DDBJ databases">
        <title>The Genome Sequence of Aphanomyces invadans NJM9701.</title>
        <authorList>
            <consortium name="The Broad Institute Genomics Platform"/>
            <person name="Russ C."/>
            <person name="Tyler B."/>
            <person name="van West P."/>
            <person name="Dieguez-Uribeondo J."/>
            <person name="Young S.K."/>
            <person name="Zeng Q."/>
            <person name="Gargeya S."/>
            <person name="Fitzgerald M."/>
            <person name="Abouelleil A."/>
            <person name="Alvarado L."/>
            <person name="Chapman S.B."/>
            <person name="Gainer-Dewar J."/>
            <person name="Goldberg J."/>
            <person name="Griggs A."/>
            <person name="Gujja S."/>
            <person name="Hansen M."/>
            <person name="Howarth C."/>
            <person name="Imamovic A."/>
            <person name="Ireland A."/>
            <person name="Larimer J."/>
            <person name="McCowan C."/>
            <person name="Murphy C."/>
            <person name="Pearson M."/>
            <person name="Poon T.W."/>
            <person name="Priest M."/>
            <person name="Roberts A."/>
            <person name="Saif S."/>
            <person name="Shea T."/>
            <person name="Sykes S."/>
            <person name="Wortman J."/>
            <person name="Nusbaum C."/>
            <person name="Birren B."/>
        </authorList>
    </citation>
    <scope>NUCLEOTIDE SEQUENCE [LARGE SCALE GENOMIC DNA]</scope>
    <source>
        <strain evidence="5">NJM9701</strain>
    </source>
</reference>
<feature type="transmembrane region" description="Helical" evidence="3">
    <location>
        <begin position="814"/>
        <end position="833"/>
    </location>
</feature>
<evidence type="ECO:0000256" key="3">
    <source>
        <dbReference type="SAM" id="Phobius"/>
    </source>
</evidence>
<evidence type="ECO:0000256" key="2">
    <source>
        <dbReference type="SAM" id="MobiDB-lite"/>
    </source>
</evidence>
<dbReference type="VEuPathDB" id="FungiDB:H310_11708"/>
<comment type="similarity">
    <text evidence="1">Belongs to the RMD1/sif2 family.</text>
</comment>
<evidence type="ECO:0000256" key="1">
    <source>
        <dbReference type="ARBA" id="ARBA00008306"/>
    </source>
</evidence>
<evidence type="ECO:0000259" key="4">
    <source>
        <dbReference type="Pfam" id="PF02582"/>
    </source>
</evidence>
<dbReference type="eggNOG" id="KOG2861">
    <property type="taxonomic scope" value="Eukaryota"/>
</dbReference>
<gene>
    <name evidence="5" type="ORF">H310_11708</name>
</gene>
<dbReference type="RefSeq" id="XP_008876691.1">
    <property type="nucleotide sequence ID" value="XM_008878469.1"/>
</dbReference>
<feature type="domain" description="DUF155" evidence="4">
    <location>
        <begin position="619"/>
        <end position="787"/>
    </location>
</feature>
<protein>
    <recommendedName>
        <fullName evidence="4">DUF155 domain-containing protein</fullName>
    </recommendedName>
</protein>
<proteinExistence type="inferred from homology"/>
<feature type="region of interest" description="Disordered" evidence="2">
    <location>
        <begin position="1"/>
        <end position="47"/>
    </location>
</feature>
<dbReference type="PANTHER" id="PTHR16255">
    <property type="entry name" value="REQUIRED FOR MEIOTIC NUCLEAR DIVISION PROTEIN 1 HOMOLOG"/>
    <property type="match status" value="1"/>
</dbReference>
<dbReference type="InterPro" id="IPR003734">
    <property type="entry name" value="DUF155"/>
</dbReference>
<keyword evidence="3" id="KW-0472">Membrane</keyword>
<dbReference type="GeneID" id="20088758"/>
<sequence length="843" mass="97295">MRFVDTGANADTADEGSPLILPRRPLNYNSDSGVHYGRRDVDGSLSPSTRRHVYYGAGHYNATNNSSSEEENDDAFAIEIVDQKRMPLPHAKSSRTALRAFLKKPPQDMVNEKANRYTRRTRMRNMKKFRQGMGVPKLLRVSAYCTCDSISLFKLLKWLERVETGQLPGGELNPNGWTHKMHMGAIHSSCMSEEREEDIITDDMLAIERKDVFYFATGCTVFWGLTRAEEQAHIQAIRAFSKGSVKQVEVEDMDFCYGDTSSVINDSITLSSFRSSEKIAISFAMAQSSKLDVFEQRVDETIQETRHIPQTLAETGEIKKYSQKDISQLIGRLFIERSDINLNSDMLDDPDFFWDDDEYQPLYKKMMKYLDVDNRVHILNTRLDILRELLDVLSQQLARQHDTKLEWIVIWLIVAEVVVEVFWNILIKDILGTSLHLRPQHHNYGTTTSSHRRQDSLTEDEGDVDDDDDFDRASQTNRLMPPSTASRHALRDFFYRPPTQTVVKDKINRYTRRTRMRSMKKFRRSTDVPQLLRVAAYCTCESLALFKLLRWLKRIQTGQLPGGELNPNGWSHKMYMGVIHSSCVSDDRDESELHPRSSLTTPYRDAISDEMLAIERKDVFYFATGCTVFWGLTQAEEAAHCQAIHAFSNGALKRVDVEEMEFCYGDSNMVANDVVTLTSFRASEKIAISFAMAQSCKLDVFEERVEETIQTTRHIPQTLADTGEINMYSQTDISKLIGRLFMERSDINLNSDMLDDPDFFWDDDEYQPLYKKMIKYLDVDKRVHILNTRLDVLRELLDVLGEQLARQHDTNLEWIVIWVIVAAVFVKIFWNILVKDLMGLFCH</sequence>
<feature type="compositionally biased region" description="Acidic residues" evidence="2">
    <location>
        <begin position="457"/>
        <end position="470"/>
    </location>
</feature>
<accession>A0A024TM91</accession>
<evidence type="ECO:0000313" key="5">
    <source>
        <dbReference type="EMBL" id="ETV94746.1"/>
    </source>
</evidence>
<feature type="compositionally biased region" description="Polar residues" evidence="2">
    <location>
        <begin position="473"/>
        <end position="482"/>
    </location>
</feature>
<feature type="domain" description="DUF155" evidence="4">
    <location>
        <begin position="212"/>
        <end position="380"/>
    </location>
</feature>
<dbReference type="AlphaFoldDB" id="A0A024TM91"/>
<feature type="region of interest" description="Disordered" evidence="2">
    <location>
        <begin position="444"/>
        <end position="482"/>
    </location>
</feature>
<organism evidence="5">
    <name type="scientific">Aphanomyces invadans</name>
    <dbReference type="NCBI Taxonomy" id="157072"/>
    <lineage>
        <taxon>Eukaryota</taxon>
        <taxon>Sar</taxon>
        <taxon>Stramenopiles</taxon>
        <taxon>Oomycota</taxon>
        <taxon>Saprolegniomycetes</taxon>
        <taxon>Saprolegniales</taxon>
        <taxon>Verrucalvaceae</taxon>
        <taxon>Aphanomyces</taxon>
    </lineage>
</organism>
<dbReference type="EMBL" id="KI913984">
    <property type="protein sequence ID" value="ETV94746.1"/>
    <property type="molecule type" value="Genomic_DNA"/>
</dbReference>
<dbReference type="GO" id="GO:0005739">
    <property type="term" value="C:mitochondrion"/>
    <property type="evidence" value="ECO:0007669"/>
    <property type="project" value="UniProtKB-ARBA"/>
</dbReference>
<dbReference type="InterPro" id="IPR051624">
    <property type="entry name" value="RMD1/Sad1-interacting"/>
</dbReference>
<dbReference type="PANTHER" id="PTHR16255:SF1">
    <property type="entry name" value="REQUIRED FOR MEIOTIC NUCLEAR DIVISION PROTEIN 1 HOMOLOG"/>
    <property type="match status" value="1"/>
</dbReference>
<keyword evidence="3" id="KW-0812">Transmembrane</keyword>
<keyword evidence="3" id="KW-1133">Transmembrane helix</keyword>
<name>A0A024TM91_9STRA</name>